<dbReference type="InterPro" id="IPR000014">
    <property type="entry name" value="PAS"/>
</dbReference>
<dbReference type="SMART" id="SM00052">
    <property type="entry name" value="EAL"/>
    <property type="match status" value="1"/>
</dbReference>
<dbReference type="Pfam" id="PF13426">
    <property type="entry name" value="PAS_9"/>
    <property type="match status" value="1"/>
</dbReference>
<protein>
    <submittedName>
        <fullName evidence="6">Cyclic di-GMP phosphodiesterase Gmr</fullName>
        <ecNumber evidence="6">3.1.4.52</ecNumber>
    </submittedName>
</protein>
<evidence type="ECO:0000313" key="7">
    <source>
        <dbReference type="Proteomes" id="UP000318294"/>
    </source>
</evidence>
<dbReference type="EC" id="3.1.4.52" evidence="6"/>
<dbReference type="PANTHER" id="PTHR44757">
    <property type="entry name" value="DIGUANYLATE CYCLASE DGCP"/>
    <property type="match status" value="1"/>
</dbReference>
<dbReference type="InterPro" id="IPR043128">
    <property type="entry name" value="Rev_trsase/Diguanyl_cyclase"/>
</dbReference>
<dbReference type="AlphaFoldDB" id="A0A554XFN6"/>
<sequence>MSAPPASVTPLRPAPKTPPGRGHAWRRRLLATAAWGVICLASASVQPPAIAAPIDLPAPLQQHALPMWLIDPTDGTIVGANAAAQRLYGYPELAAGTLNITRINQLSEAEIRAEMERAKVEGRDFFLFPHRLASGEVVTVEVHSSPVVHEGRSLLLLVLLPESRSAVLQHELQRYQTRLEALVAERTAQVLSEQARHTRLWQASLAGALVALVALATAVVSLQRNVRHRRALTQELEDTLRGARLTRLRWDIARDRVTPCPRLRELLGLDDSVPTDIPTAWWQQRIHPQDLPAVQRTLRAHLRGETDAADQRYRMQHRDGHWIWLQAWGRVTARDARSGQALAMAGVVRDVSAEVALEHSRAIAASVFQDAGEAIVITDERGVVLDVNAAMERMSGYTREALIGRADLPWRPVDRQGHADWTRLRQRLLREGRWRGEACWRRHDGTEFPVIETIAAVRDEHGQPIRYVAIAQDISELKAQQRALEHQAYYDALTGLPNRILLGDRLDLAIATAHRHQRRVAVAYLDLDGFKYVNDTHGHDRGDWVLRLMAQRLQAALREGDTLARVGGDEFVAILCDLDDSDRWTRVVERLLAACAQPIEHGGETLRLSTSIGVTLYPDDSADAEVLLRHADQALYRAKREGKNRWCLYDPREDRSAAAHAELIADVRRALRSGGEFQLYVQPRVRLSDGAIVGAEALLRWQHPERGLLPPGAFLPAIEHDDVMVELGDWVIAEALRLLQSWHDRNAPWALSINVAARQLRAPEFAHRLEHLLARHPGLPPSRLELEIVESSALEGIETLEQQLQRCRALGVSLAIDDFGTGYSSLAYLKRLPANVVKIDQSFVRDVFDDISDLRIVEGVVALGQAFGLQVVAEGVETLAHGELLLRLGADTAQGYGVARPMPATAWDAWVAAWQTPPSWLRWRDIARSPWSRALARLEVEHRHVLIPLLQRERAAGPLEACALNTVMLEYLPATARAWPEYARLQQAHADFHDSAHRWWSQSPVEANDAELQRAHWALMEALHALLQRLIELPNGSQSETSGSVSTPAPPP</sequence>
<dbReference type="Gene3D" id="3.30.450.20">
    <property type="entry name" value="PAS domain"/>
    <property type="match status" value="3"/>
</dbReference>
<dbReference type="RefSeq" id="WP_144328228.1">
    <property type="nucleotide sequence ID" value="NZ_VJON01000016.1"/>
</dbReference>
<evidence type="ECO:0000259" key="2">
    <source>
        <dbReference type="PROSITE" id="PS50112"/>
    </source>
</evidence>
<accession>A0A554XFN6</accession>
<dbReference type="OrthoDB" id="9813903at2"/>
<dbReference type="InterPro" id="IPR001633">
    <property type="entry name" value="EAL_dom"/>
</dbReference>
<dbReference type="CDD" id="cd01948">
    <property type="entry name" value="EAL"/>
    <property type="match status" value="1"/>
</dbReference>
<dbReference type="InterPro" id="IPR001610">
    <property type="entry name" value="PAC"/>
</dbReference>
<feature type="domain" description="PAS" evidence="2">
    <location>
        <begin position="360"/>
        <end position="408"/>
    </location>
</feature>
<dbReference type="InterPro" id="IPR000700">
    <property type="entry name" value="PAS-assoc_C"/>
</dbReference>
<dbReference type="Proteomes" id="UP000318294">
    <property type="component" value="Unassembled WGS sequence"/>
</dbReference>
<dbReference type="GO" id="GO:0071111">
    <property type="term" value="F:cyclic-guanylate-specific phosphodiesterase activity"/>
    <property type="evidence" value="ECO:0007669"/>
    <property type="project" value="UniProtKB-EC"/>
</dbReference>
<dbReference type="SMART" id="SM00086">
    <property type="entry name" value="PAC"/>
    <property type="match status" value="2"/>
</dbReference>
<feature type="domain" description="PAC" evidence="3">
    <location>
        <begin position="309"/>
        <end position="363"/>
    </location>
</feature>
<dbReference type="PROSITE" id="PS50887">
    <property type="entry name" value="GGDEF"/>
    <property type="match status" value="1"/>
</dbReference>
<dbReference type="NCBIfam" id="TIGR00254">
    <property type="entry name" value="GGDEF"/>
    <property type="match status" value="1"/>
</dbReference>
<dbReference type="PROSITE" id="PS50883">
    <property type="entry name" value="EAL"/>
    <property type="match status" value="1"/>
</dbReference>
<dbReference type="SMART" id="SM00267">
    <property type="entry name" value="GGDEF"/>
    <property type="match status" value="1"/>
</dbReference>
<dbReference type="SUPFAM" id="SSF141868">
    <property type="entry name" value="EAL domain-like"/>
    <property type="match status" value="1"/>
</dbReference>
<evidence type="ECO:0000259" key="3">
    <source>
        <dbReference type="PROSITE" id="PS50113"/>
    </source>
</evidence>
<dbReference type="CDD" id="cd00130">
    <property type="entry name" value="PAS"/>
    <property type="match status" value="3"/>
</dbReference>
<dbReference type="SUPFAM" id="SSF55785">
    <property type="entry name" value="PYP-like sensor domain (PAS domain)"/>
    <property type="match status" value="3"/>
</dbReference>
<dbReference type="Gene3D" id="3.30.70.270">
    <property type="match status" value="1"/>
</dbReference>
<dbReference type="InterPro" id="IPR013767">
    <property type="entry name" value="PAS_fold"/>
</dbReference>
<keyword evidence="6" id="KW-0378">Hydrolase</keyword>
<dbReference type="InterPro" id="IPR035919">
    <property type="entry name" value="EAL_sf"/>
</dbReference>
<gene>
    <name evidence="6" type="primary">gmr_2</name>
    <name evidence="6" type="ORF">Tchar_01269</name>
</gene>
<dbReference type="Pfam" id="PF00563">
    <property type="entry name" value="EAL"/>
    <property type="match status" value="1"/>
</dbReference>
<dbReference type="FunFam" id="3.30.70.270:FF:000001">
    <property type="entry name" value="Diguanylate cyclase domain protein"/>
    <property type="match status" value="1"/>
</dbReference>
<name>A0A554XFN6_9BURK</name>
<dbReference type="Pfam" id="PF08447">
    <property type="entry name" value="PAS_3"/>
    <property type="match status" value="1"/>
</dbReference>
<dbReference type="CDD" id="cd01949">
    <property type="entry name" value="GGDEF"/>
    <property type="match status" value="1"/>
</dbReference>
<keyword evidence="7" id="KW-1185">Reference proteome</keyword>
<dbReference type="Gene3D" id="3.20.20.450">
    <property type="entry name" value="EAL domain"/>
    <property type="match status" value="1"/>
</dbReference>
<comment type="caution">
    <text evidence="6">The sequence shown here is derived from an EMBL/GenBank/DDBJ whole genome shotgun (WGS) entry which is preliminary data.</text>
</comment>
<evidence type="ECO:0000259" key="5">
    <source>
        <dbReference type="PROSITE" id="PS50887"/>
    </source>
</evidence>
<dbReference type="InterPro" id="IPR035965">
    <property type="entry name" value="PAS-like_dom_sf"/>
</dbReference>
<dbReference type="InterPro" id="IPR013655">
    <property type="entry name" value="PAS_fold_3"/>
</dbReference>
<proteinExistence type="predicted"/>
<dbReference type="InterPro" id="IPR052155">
    <property type="entry name" value="Biofilm_reg_signaling"/>
</dbReference>
<organism evidence="6 7">
    <name type="scientific">Tepidimonas charontis</name>
    <dbReference type="NCBI Taxonomy" id="2267262"/>
    <lineage>
        <taxon>Bacteria</taxon>
        <taxon>Pseudomonadati</taxon>
        <taxon>Pseudomonadota</taxon>
        <taxon>Betaproteobacteria</taxon>
        <taxon>Burkholderiales</taxon>
        <taxon>Tepidimonas</taxon>
    </lineage>
</organism>
<dbReference type="GO" id="GO:0006355">
    <property type="term" value="P:regulation of DNA-templated transcription"/>
    <property type="evidence" value="ECO:0007669"/>
    <property type="project" value="InterPro"/>
</dbReference>
<dbReference type="Pfam" id="PF00989">
    <property type="entry name" value="PAS"/>
    <property type="match status" value="1"/>
</dbReference>
<dbReference type="Pfam" id="PF00990">
    <property type="entry name" value="GGDEF"/>
    <property type="match status" value="1"/>
</dbReference>
<dbReference type="SUPFAM" id="SSF55073">
    <property type="entry name" value="Nucleotide cyclase"/>
    <property type="match status" value="1"/>
</dbReference>
<feature type="domain" description="PAC" evidence="3">
    <location>
        <begin position="434"/>
        <end position="486"/>
    </location>
</feature>
<dbReference type="InterPro" id="IPR000160">
    <property type="entry name" value="GGDEF_dom"/>
</dbReference>
<dbReference type="PROSITE" id="PS50113">
    <property type="entry name" value="PAC"/>
    <property type="match status" value="2"/>
</dbReference>
<feature type="region of interest" description="Disordered" evidence="1">
    <location>
        <begin position="1"/>
        <end position="23"/>
    </location>
</feature>
<dbReference type="EMBL" id="VJON01000016">
    <property type="protein sequence ID" value="TSE34632.1"/>
    <property type="molecule type" value="Genomic_DNA"/>
</dbReference>
<dbReference type="PANTHER" id="PTHR44757:SF2">
    <property type="entry name" value="BIOFILM ARCHITECTURE MAINTENANCE PROTEIN MBAA"/>
    <property type="match status" value="1"/>
</dbReference>
<evidence type="ECO:0000256" key="1">
    <source>
        <dbReference type="SAM" id="MobiDB-lite"/>
    </source>
</evidence>
<dbReference type="SMART" id="SM00091">
    <property type="entry name" value="PAS"/>
    <property type="match status" value="3"/>
</dbReference>
<feature type="domain" description="EAL" evidence="4">
    <location>
        <begin position="660"/>
        <end position="915"/>
    </location>
</feature>
<evidence type="ECO:0000259" key="4">
    <source>
        <dbReference type="PROSITE" id="PS50883"/>
    </source>
</evidence>
<evidence type="ECO:0000313" key="6">
    <source>
        <dbReference type="EMBL" id="TSE34632.1"/>
    </source>
</evidence>
<dbReference type="PROSITE" id="PS50112">
    <property type="entry name" value="PAS"/>
    <property type="match status" value="1"/>
</dbReference>
<dbReference type="InterPro" id="IPR029787">
    <property type="entry name" value="Nucleotide_cyclase"/>
</dbReference>
<dbReference type="NCBIfam" id="TIGR00229">
    <property type="entry name" value="sensory_box"/>
    <property type="match status" value="1"/>
</dbReference>
<reference evidence="6 7" key="1">
    <citation type="submission" date="2019-07" db="EMBL/GenBank/DDBJ databases">
        <title>Tepidimonas charontis SPSP-6 draft genome.</title>
        <authorList>
            <person name="Da Costa M.S."/>
            <person name="Froufe H.J.C."/>
            <person name="Egas C."/>
            <person name="Albuquerque L."/>
        </authorList>
    </citation>
    <scope>NUCLEOTIDE SEQUENCE [LARGE SCALE GENOMIC DNA]</scope>
    <source>
        <strain evidence="6 7">SPSP-6</strain>
    </source>
</reference>
<feature type="domain" description="GGDEF" evidence="5">
    <location>
        <begin position="518"/>
        <end position="651"/>
    </location>
</feature>